<evidence type="ECO:0000313" key="8">
    <source>
        <dbReference type="EMBL" id="MBN3324603.1"/>
    </source>
</evidence>
<comment type="similarity">
    <text evidence="2">Belongs to the potassium channel KCNE family.</text>
</comment>
<dbReference type="GO" id="GO:0015459">
    <property type="term" value="F:potassium channel regulator activity"/>
    <property type="evidence" value="ECO:0007669"/>
    <property type="project" value="TreeGrafter"/>
</dbReference>
<feature type="transmembrane region" description="Helical" evidence="7">
    <location>
        <begin position="33"/>
        <end position="55"/>
    </location>
</feature>
<keyword evidence="9" id="KW-1185">Reference proteome</keyword>
<keyword evidence="5 7" id="KW-0472">Membrane</keyword>
<dbReference type="AlphaFoldDB" id="A0A8J7TIK3"/>
<accession>A0A8J7TIK3</accession>
<dbReference type="PRINTS" id="PR00168">
    <property type="entry name" value="KCNECHANNEL"/>
</dbReference>
<dbReference type="PANTHER" id="PTHR15282:SF9">
    <property type="entry name" value="POTASSIUM VOLTAGE-GATED CHANNEL SUBFAMILY E MEMBER 4"/>
    <property type="match status" value="1"/>
</dbReference>
<dbReference type="GO" id="GO:1902282">
    <property type="term" value="F:voltage-gated potassium channel activity involved in ventricular cardiac muscle cell action potential repolarization"/>
    <property type="evidence" value="ECO:0007669"/>
    <property type="project" value="TreeGrafter"/>
</dbReference>
<dbReference type="GO" id="GO:0086091">
    <property type="term" value="P:regulation of heart rate by cardiac conduction"/>
    <property type="evidence" value="ECO:0007669"/>
    <property type="project" value="TreeGrafter"/>
</dbReference>
<dbReference type="InterPro" id="IPR000369">
    <property type="entry name" value="K_chnl_KCNE"/>
</dbReference>
<dbReference type="GO" id="GO:0044325">
    <property type="term" value="F:transmembrane transporter binding"/>
    <property type="evidence" value="ECO:0007669"/>
    <property type="project" value="TreeGrafter"/>
</dbReference>
<evidence type="ECO:0000256" key="1">
    <source>
        <dbReference type="ARBA" id="ARBA00004167"/>
    </source>
</evidence>
<feature type="non-terminal residue" evidence="8">
    <location>
        <position position="172"/>
    </location>
</feature>
<comment type="subcellular location">
    <subcellularLocation>
        <location evidence="1">Membrane</location>
        <topology evidence="1">Single-pass membrane protein</topology>
    </subcellularLocation>
</comment>
<gene>
    <name evidence="8" type="primary">Kcne4</name>
    <name evidence="8" type="ORF">GTO95_0015956</name>
</gene>
<protein>
    <submittedName>
        <fullName evidence="8">KCNE4 protein</fullName>
    </submittedName>
</protein>
<feature type="region of interest" description="Disordered" evidence="6">
    <location>
        <begin position="144"/>
        <end position="172"/>
    </location>
</feature>
<dbReference type="Proteomes" id="UP000736164">
    <property type="component" value="Unassembled WGS sequence"/>
</dbReference>
<organism evidence="8 9">
    <name type="scientific">Atractosteus spatula</name>
    <name type="common">Alligator gar</name>
    <name type="synonym">Lepisosteus spatula</name>
    <dbReference type="NCBI Taxonomy" id="7917"/>
    <lineage>
        <taxon>Eukaryota</taxon>
        <taxon>Metazoa</taxon>
        <taxon>Chordata</taxon>
        <taxon>Craniata</taxon>
        <taxon>Vertebrata</taxon>
        <taxon>Euteleostomi</taxon>
        <taxon>Actinopterygii</taxon>
        <taxon>Neopterygii</taxon>
        <taxon>Holostei</taxon>
        <taxon>Semionotiformes</taxon>
        <taxon>Lepisosteidae</taxon>
        <taxon>Atractosteus</taxon>
    </lineage>
</organism>
<dbReference type="Pfam" id="PF02060">
    <property type="entry name" value="ISK_Channel"/>
    <property type="match status" value="1"/>
</dbReference>
<name>A0A8J7TIK3_ATRSP</name>
<evidence type="ECO:0000313" key="9">
    <source>
        <dbReference type="Proteomes" id="UP000736164"/>
    </source>
</evidence>
<feature type="compositionally biased region" description="Basic and acidic residues" evidence="6">
    <location>
        <begin position="147"/>
        <end position="172"/>
    </location>
</feature>
<proteinExistence type="inferred from homology"/>
<dbReference type="EMBL" id="JAAWVO010071130">
    <property type="protein sequence ID" value="MBN3324603.1"/>
    <property type="molecule type" value="Genomic_DNA"/>
</dbReference>
<dbReference type="GO" id="GO:0008076">
    <property type="term" value="C:voltage-gated potassium channel complex"/>
    <property type="evidence" value="ECO:0007669"/>
    <property type="project" value="TreeGrafter"/>
</dbReference>
<dbReference type="GO" id="GO:0060307">
    <property type="term" value="P:regulation of ventricular cardiac muscle cell membrane repolarization"/>
    <property type="evidence" value="ECO:0007669"/>
    <property type="project" value="TreeGrafter"/>
</dbReference>
<sequence>MLNMDGANATTAHLPGKLEPATAVKSKEDGNEYLYILIVMCFYGIFLLGIMFGYVRSKKREKRSNVFTHLLYEEEQREWGAMAKKHSLPLPTISGLRAVQVPPPFSVLADRRVAAAFSCAACSMEQSSVSSLCSSADVHFAIEEESDSGKGEASEVEKENSDESLKILDESS</sequence>
<reference evidence="8" key="1">
    <citation type="journal article" date="2021" name="Cell">
        <title>Tracing the genetic footprints of vertebrate landing in non-teleost ray-finned fishes.</title>
        <authorList>
            <person name="Bi X."/>
            <person name="Wang K."/>
            <person name="Yang L."/>
            <person name="Pan H."/>
            <person name="Jiang H."/>
            <person name="Wei Q."/>
            <person name="Fang M."/>
            <person name="Yu H."/>
            <person name="Zhu C."/>
            <person name="Cai Y."/>
            <person name="He Y."/>
            <person name="Gan X."/>
            <person name="Zeng H."/>
            <person name="Yu D."/>
            <person name="Zhu Y."/>
            <person name="Jiang H."/>
            <person name="Qiu Q."/>
            <person name="Yang H."/>
            <person name="Zhang Y.E."/>
            <person name="Wang W."/>
            <person name="Zhu M."/>
            <person name="He S."/>
            <person name="Zhang G."/>
        </authorList>
    </citation>
    <scope>NUCLEOTIDE SEQUENCE</scope>
    <source>
        <strain evidence="8">Allg_001</strain>
    </source>
</reference>
<evidence type="ECO:0000256" key="2">
    <source>
        <dbReference type="ARBA" id="ARBA00005688"/>
    </source>
</evidence>
<evidence type="ECO:0000256" key="7">
    <source>
        <dbReference type="SAM" id="Phobius"/>
    </source>
</evidence>
<keyword evidence="4 7" id="KW-1133">Transmembrane helix</keyword>
<dbReference type="GO" id="GO:0005251">
    <property type="term" value="F:delayed rectifier potassium channel activity"/>
    <property type="evidence" value="ECO:0007669"/>
    <property type="project" value="TreeGrafter"/>
</dbReference>
<evidence type="ECO:0000256" key="4">
    <source>
        <dbReference type="ARBA" id="ARBA00022989"/>
    </source>
</evidence>
<dbReference type="GO" id="GO:0097623">
    <property type="term" value="P:potassium ion export across plasma membrane"/>
    <property type="evidence" value="ECO:0007669"/>
    <property type="project" value="TreeGrafter"/>
</dbReference>
<evidence type="ECO:0000256" key="5">
    <source>
        <dbReference type="ARBA" id="ARBA00023136"/>
    </source>
</evidence>
<feature type="non-terminal residue" evidence="8">
    <location>
        <position position="1"/>
    </location>
</feature>
<dbReference type="PANTHER" id="PTHR15282">
    <property type="entry name" value="POTASSIUM VOLTAGE-GATED CHANNEL SUBFAMILY E MEMBER 1, 3"/>
    <property type="match status" value="1"/>
</dbReference>
<evidence type="ECO:0000256" key="6">
    <source>
        <dbReference type="SAM" id="MobiDB-lite"/>
    </source>
</evidence>
<evidence type="ECO:0000256" key="3">
    <source>
        <dbReference type="ARBA" id="ARBA00022692"/>
    </source>
</evidence>
<comment type="caution">
    <text evidence="8">The sequence shown here is derived from an EMBL/GenBank/DDBJ whole genome shotgun (WGS) entry which is preliminary data.</text>
</comment>
<keyword evidence="3 7" id="KW-0812">Transmembrane</keyword>